<dbReference type="PROSITE" id="PS50994">
    <property type="entry name" value="INTEGRASE"/>
    <property type="match status" value="1"/>
</dbReference>
<dbReference type="PANTHER" id="PTHR48475">
    <property type="entry name" value="RIBONUCLEASE H"/>
    <property type="match status" value="1"/>
</dbReference>
<dbReference type="SUPFAM" id="SSF53098">
    <property type="entry name" value="Ribonuclease H-like"/>
    <property type="match status" value="1"/>
</dbReference>
<dbReference type="RefSeq" id="XP_015078338.1">
    <property type="nucleotide sequence ID" value="XM_015222852.1"/>
</dbReference>
<protein>
    <submittedName>
        <fullName evidence="3">Uncharacterized protein LOC107022162</fullName>
    </submittedName>
</protein>
<proteinExistence type="predicted"/>
<dbReference type="InterPro" id="IPR001584">
    <property type="entry name" value="Integrase_cat-core"/>
</dbReference>
<reference evidence="2" key="1">
    <citation type="journal article" date="2014" name="Nat. Genet.">
        <title>The genome of the stress-tolerant wild tomato species Solanum pennellii.</title>
        <authorList>
            <person name="Bolger A."/>
            <person name="Scossa F."/>
            <person name="Bolger M.E."/>
            <person name="Lanz C."/>
            <person name="Maumus F."/>
            <person name="Tohge T."/>
            <person name="Quesneville H."/>
            <person name="Alseekh S."/>
            <person name="Sorensen I."/>
            <person name="Lichtenstein G."/>
            <person name="Fich E.A."/>
            <person name="Conte M."/>
            <person name="Keller H."/>
            <person name="Schneeberger K."/>
            <person name="Schwacke R."/>
            <person name="Ofner I."/>
            <person name="Vrebalov J."/>
            <person name="Xu Y."/>
            <person name="Osorio S."/>
            <person name="Aflitos S.A."/>
            <person name="Schijlen E."/>
            <person name="Jimenez-Gomez J.M."/>
            <person name="Ryngajllo M."/>
            <person name="Kimura S."/>
            <person name="Kumar R."/>
            <person name="Koenig D."/>
            <person name="Headland L.R."/>
            <person name="Maloof J.N."/>
            <person name="Sinha N."/>
            <person name="van Ham R.C."/>
            <person name="Lankhorst R.K."/>
            <person name="Mao L."/>
            <person name="Vogel A."/>
            <person name="Arsova B."/>
            <person name="Panstruga R."/>
            <person name="Fei Z."/>
            <person name="Rose J.K."/>
            <person name="Zamir D."/>
            <person name="Carrari F."/>
            <person name="Giovannoni J.J."/>
            <person name="Weigel D."/>
            <person name="Usadel B."/>
            <person name="Fernie A.R."/>
        </authorList>
    </citation>
    <scope>NUCLEOTIDE SEQUENCE [LARGE SCALE GENOMIC DNA]</scope>
    <source>
        <strain evidence="2">cv. LA0716</strain>
    </source>
</reference>
<reference evidence="3" key="2">
    <citation type="submission" date="2025-08" db="UniProtKB">
        <authorList>
            <consortium name="RefSeq"/>
        </authorList>
    </citation>
    <scope>IDENTIFICATION</scope>
</reference>
<accession>A0ABM1GZV6</accession>
<dbReference type="PANTHER" id="PTHR48475:SF1">
    <property type="entry name" value="RNASE H TYPE-1 DOMAIN-CONTAINING PROTEIN"/>
    <property type="match status" value="1"/>
</dbReference>
<dbReference type="GeneID" id="107022162"/>
<dbReference type="InterPro" id="IPR012337">
    <property type="entry name" value="RNaseH-like_sf"/>
</dbReference>
<evidence type="ECO:0000313" key="3">
    <source>
        <dbReference type="RefSeq" id="XP_015078338.1"/>
    </source>
</evidence>
<evidence type="ECO:0000259" key="1">
    <source>
        <dbReference type="PROSITE" id="PS50994"/>
    </source>
</evidence>
<keyword evidence="2" id="KW-1185">Reference proteome</keyword>
<organism evidence="2 3">
    <name type="scientific">Solanum pennellii</name>
    <name type="common">Tomato</name>
    <name type="synonym">Lycopersicon pennellii</name>
    <dbReference type="NCBI Taxonomy" id="28526"/>
    <lineage>
        <taxon>Eukaryota</taxon>
        <taxon>Viridiplantae</taxon>
        <taxon>Streptophyta</taxon>
        <taxon>Embryophyta</taxon>
        <taxon>Tracheophyta</taxon>
        <taxon>Spermatophyta</taxon>
        <taxon>Magnoliopsida</taxon>
        <taxon>eudicotyledons</taxon>
        <taxon>Gunneridae</taxon>
        <taxon>Pentapetalae</taxon>
        <taxon>asterids</taxon>
        <taxon>lamiids</taxon>
        <taxon>Solanales</taxon>
        <taxon>Solanaceae</taxon>
        <taxon>Solanoideae</taxon>
        <taxon>Solaneae</taxon>
        <taxon>Solanum</taxon>
        <taxon>Solanum subgen. Lycopersicon</taxon>
    </lineage>
</organism>
<gene>
    <name evidence="3" type="primary">LOC107022162</name>
</gene>
<dbReference type="Proteomes" id="UP000694930">
    <property type="component" value="Chromosome 6"/>
</dbReference>
<feature type="domain" description="Integrase catalytic" evidence="1">
    <location>
        <begin position="1"/>
        <end position="86"/>
    </location>
</feature>
<name>A0ABM1GZV6_SOLPN</name>
<evidence type="ECO:0000313" key="2">
    <source>
        <dbReference type="Proteomes" id="UP000694930"/>
    </source>
</evidence>
<dbReference type="InterPro" id="IPR036397">
    <property type="entry name" value="RNaseH_sf"/>
</dbReference>
<dbReference type="Gene3D" id="3.30.420.10">
    <property type="entry name" value="Ribonuclease H-like superfamily/Ribonuclease H"/>
    <property type="match status" value="1"/>
</dbReference>
<sequence>MVQISTVLMRDICEQFKVTHQNSTAYRPQMNGAVEAANKNIKKILRKRIDKHRGWHEILPYALLSYRTTIRISTGTTPYLLVYGTETVIPTEVDISSLRIVQEADLSNVEWVSKRIDQVTLIDEKRMVAVCHDEYKGKFALNWQGHYMVRKVLYGGDLILSEIDGTVWPKPINSDAVKRYYV</sequence>